<accession>A0A3D9QTN8</accession>
<gene>
    <name evidence="9" type="ORF">A8990_14923</name>
</gene>
<dbReference type="EMBL" id="QTTN01000049">
    <property type="protein sequence ID" value="REE66655.1"/>
    <property type="molecule type" value="Genomic_DNA"/>
</dbReference>
<dbReference type="Gene3D" id="1.10.3720.10">
    <property type="entry name" value="MetI-like"/>
    <property type="match status" value="1"/>
</dbReference>
<dbReference type="InterPro" id="IPR000515">
    <property type="entry name" value="MetI-like"/>
</dbReference>
<evidence type="ECO:0000256" key="5">
    <source>
        <dbReference type="ARBA" id="ARBA00022989"/>
    </source>
</evidence>
<evidence type="ECO:0000313" key="9">
    <source>
        <dbReference type="EMBL" id="REE66655.1"/>
    </source>
</evidence>
<evidence type="ECO:0000256" key="4">
    <source>
        <dbReference type="ARBA" id="ARBA00022692"/>
    </source>
</evidence>
<evidence type="ECO:0000256" key="1">
    <source>
        <dbReference type="ARBA" id="ARBA00004651"/>
    </source>
</evidence>
<dbReference type="Proteomes" id="UP000256304">
    <property type="component" value="Unassembled WGS sequence"/>
</dbReference>
<evidence type="ECO:0000256" key="6">
    <source>
        <dbReference type="ARBA" id="ARBA00023136"/>
    </source>
</evidence>
<dbReference type="GO" id="GO:0055085">
    <property type="term" value="P:transmembrane transport"/>
    <property type="evidence" value="ECO:0007669"/>
    <property type="project" value="InterPro"/>
</dbReference>
<dbReference type="Pfam" id="PF00528">
    <property type="entry name" value="BPD_transp_1"/>
    <property type="match status" value="1"/>
</dbReference>
<keyword evidence="6 7" id="KW-0472">Membrane</keyword>
<keyword evidence="10" id="KW-1185">Reference proteome</keyword>
<evidence type="ECO:0000256" key="7">
    <source>
        <dbReference type="RuleBase" id="RU363032"/>
    </source>
</evidence>
<dbReference type="CDD" id="cd06261">
    <property type="entry name" value="TM_PBP2"/>
    <property type="match status" value="1"/>
</dbReference>
<dbReference type="PANTHER" id="PTHR43744:SF9">
    <property type="entry name" value="POLYGALACTURONAN_RHAMNOGALACTURONAN TRANSPORT SYSTEM PERMEASE PROTEIN YTCP"/>
    <property type="match status" value="1"/>
</dbReference>
<comment type="subcellular location">
    <subcellularLocation>
        <location evidence="1 7">Cell membrane</location>
        <topology evidence="1 7">Multi-pass membrane protein</topology>
    </subcellularLocation>
</comment>
<dbReference type="GO" id="GO:0005886">
    <property type="term" value="C:plasma membrane"/>
    <property type="evidence" value="ECO:0007669"/>
    <property type="project" value="UniProtKB-SubCell"/>
</dbReference>
<evidence type="ECO:0000256" key="2">
    <source>
        <dbReference type="ARBA" id="ARBA00022448"/>
    </source>
</evidence>
<evidence type="ECO:0000313" key="10">
    <source>
        <dbReference type="Proteomes" id="UP000256304"/>
    </source>
</evidence>
<comment type="similarity">
    <text evidence="7">Belongs to the binding-protein-dependent transport system permease family.</text>
</comment>
<feature type="transmembrane region" description="Helical" evidence="7">
    <location>
        <begin position="12"/>
        <end position="35"/>
    </location>
</feature>
<evidence type="ECO:0000259" key="8">
    <source>
        <dbReference type="PROSITE" id="PS50928"/>
    </source>
</evidence>
<dbReference type="AlphaFoldDB" id="A0A3D9QTN8"/>
<protein>
    <submittedName>
        <fullName evidence="9">Carbohydrate ABC transporter membrane protein 2 (CUT1 family)</fullName>
    </submittedName>
</protein>
<feature type="transmembrane region" description="Helical" evidence="7">
    <location>
        <begin position="111"/>
        <end position="130"/>
    </location>
</feature>
<dbReference type="RefSeq" id="WP_116192200.1">
    <property type="nucleotide sequence ID" value="NZ_QTTN01000049.1"/>
</dbReference>
<feature type="domain" description="ABC transmembrane type-1" evidence="8">
    <location>
        <begin position="74"/>
        <end position="273"/>
    </location>
</feature>
<evidence type="ECO:0000256" key="3">
    <source>
        <dbReference type="ARBA" id="ARBA00022475"/>
    </source>
</evidence>
<dbReference type="InterPro" id="IPR035906">
    <property type="entry name" value="MetI-like_sf"/>
</dbReference>
<dbReference type="PANTHER" id="PTHR43744">
    <property type="entry name" value="ABC TRANSPORTER PERMEASE PROTEIN MG189-RELATED-RELATED"/>
    <property type="match status" value="1"/>
</dbReference>
<organism evidence="9 10">
    <name type="scientific">Paenibacillus taihuensis</name>
    <dbReference type="NCBI Taxonomy" id="1156355"/>
    <lineage>
        <taxon>Bacteria</taxon>
        <taxon>Bacillati</taxon>
        <taxon>Bacillota</taxon>
        <taxon>Bacilli</taxon>
        <taxon>Bacillales</taxon>
        <taxon>Paenibacillaceae</taxon>
        <taxon>Paenibacillus</taxon>
    </lineage>
</organism>
<reference evidence="9 10" key="1">
    <citation type="submission" date="2018-08" db="EMBL/GenBank/DDBJ databases">
        <title>Genomic Encyclopedia of Type Strains, Phase III (KMG-III): the genomes of soil and plant-associated and newly described type strains.</title>
        <authorList>
            <person name="Whitman W."/>
        </authorList>
    </citation>
    <scope>NUCLEOTIDE SEQUENCE [LARGE SCALE GENOMIC DNA]</scope>
    <source>
        <strain evidence="9 10">CGMCC 1.10966</strain>
    </source>
</reference>
<keyword evidence="3" id="KW-1003">Cell membrane</keyword>
<feature type="transmembrane region" description="Helical" evidence="7">
    <location>
        <begin position="259"/>
        <end position="276"/>
    </location>
</feature>
<name>A0A3D9QTN8_9BACL</name>
<keyword evidence="2 7" id="KW-0813">Transport</keyword>
<keyword evidence="4 7" id="KW-0812">Transmembrane</keyword>
<comment type="caution">
    <text evidence="9">The sequence shown here is derived from an EMBL/GenBank/DDBJ whole genome shotgun (WGS) entry which is preliminary data.</text>
</comment>
<feature type="transmembrane region" description="Helical" evidence="7">
    <location>
        <begin position="73"/>
        <end position="99"/>
    </location>
</feature>
<keyword evidence="5 7" id="KW-1133">Transmembrane helix</keyword>
<dbReference type="PROSITE" id="PS50928">
    <property type="entry name" value="ABC_TM1"/>
    <property type="match status" value="1"/>
</dbReference>
<proteinExistence type="inferred from homology"/>
<feature type="transmembrane region" description="Helical" evidence="7">
    <location>
        <begin position="142"/>
        <end position="163"/>
    </location>
</feature>
<sequence>MYHKTSGYKLFYAINLTILSIGAIVCLLPLIHIFAVSVSSNAASTGNLVKFWPIGFNLDAYRRTLDSPDFAQALWISVSRTALGTALSMFLCFLAAYPMSKVNSQFRGRTAYSWYFIITILFNGGLIPTYLVVNATGIRDTIWALVMPGVVVVFNVVLMMNFFRGIPKELEEAAQIDGANHWRVLFTVFLPVSLPSIATLSLFTVVSHWNSWFDGLIYMSNDKQPLATMIQILVQKQDYTRIEMNVSEIAKISARTLRATQIFIGMLPVLVVYPFLQKYFVKGMTLGSVKE</sequence>
<dbReference type="OrthoDB" id="9810086at2"/>
<feature type="transmembrane region" description="Helical" evidence="7">
    <location>
        <begin position="184"/>
        <end position="209"/>
    </location>
</feature>
<dbReference type="SUPFAM" id="SSF161098">
    <property type="entry name" value="MetI-like"/>
    <property type="match status" value="1"/>
</dbReference>